<organism evidence="1 2">
    <name type="scientific">Mesorhizobium waimense</name>
    <dbReference type="NCBI Taxonomy" id="1300307"/>
    <lineage>
        <taxon>Bacteria</taxon>
        <taxon>Pseudomonadati</taxon>
        <taxon>Pseudomonadota</taxon>
        <taxon>Alphaproteobacteria</taxon>
        <taxon>Hyphomicrobiales</taxon>
        <taxon>Phyllobacteriaceae</taxon>
        <taxon>Mesorhizobium</taxon>
    </lineage>
</organism>
<dbReference type="InterPro" id="IPR036388">
    <property type="entry name" value="WH-like_DNA-bd_sf"/>
</dbReference>
<dbReference type="InterPro" id="IPR009057">
    <property type="entry name" value="Homeodomain-like_sf"/>
</dbReference>
<dbReference type="PANTHER" id="PTHR34849">
    <property type="entry name" value="SSL5025 PROTEIN"/>
    <property type="match status" value="1"/>
</dbReference>
<gene>
    <name evidence="1" type="ORF">D3227_37995</name>
</gene>
<dbReference type="PANTHER" id="PTHR34849:SF3">
    <property type="entry name" value="SSR2962 PROTEIN"/>
    <property type="match status" value="1"/>
</dbReference>
<sequence length="240" mass="26012">MASRQRRTPVAAVCWTAGGKGAIYLPWMWKDYRVMSGFSREVLTANEAASVTRVPLKQVHRIIDAGLLRGRVETRRGSRVIVGSGLVGLRLAWLTSQTLTPAARRRIVKNAIAAEAVTMVADDPLRVDLKPITAEVKSGLGRLRKAKAMVVRDPNVLGGQPVFAGTRILVHDVAEMLANGDAAEAIHAAYPQLTLDRIWLAADYALAYPRRGRPPAKPAWRAVPAKSSRTIGLDDLPAAS</sequence>
<protein>
    <submittedName>
        <fullName evidence="1">DUF433 domain-containing protein</fullName>
    </submittedName>
</protein>
<keyword evidence="2" id="KW-1185">Reference proteome</keyword>
<evidence type="ECO:0000313" key="1">
    <source>
        <dbReference type="EMBL" id="RJT24070.1"/>
    </source>
</evidence>
<dbReference type="Proteomes" id="UP000272706">
    <property type="component" value="Unassembled WGS sequence"/>
</dbReference>
<name>A0A3A5K0Q6_9HYPH</name>
<dbReference type="InterPro" id="IPR007367">
    <property type="entry name" value="DUF433"/>
</dbReference>
<evidence type="ECO:0000313" key="2">
    <source>
        <dbReference type="Proteomes" id="UP000272706"/>
    </source>
</evidence>
<dbReference type="Gene3D" id="1.10.10.10">
    <property type="entry name" value="Winged helix-like DNA-binding domain superfamily/Winged helix DNA-binding domain"/>
    <property type="match status" value="1"/>
</dbReference>
<reference evidence="1 2" key="1">
    <citation type="submission" date="2018-09" db="EMBL/GenBank/DDBJ databases">
        <title>Mesorhizobium carmichaelinearum sp. nov. isolated from Carmichaelinea spp. root nodules in New Zealand.</title>
        <authorList>
            <person name="De Meyer S.E."/>
        </authorList>
    </citation>
    <scope>NUCLEOTIDE SEQUENCE [LARGE SCALE GENOMIC DNA]</scope>
    <source>
        <strain evidence="1 2">ICMP19557</strain>
    </source>
</reference>
<dbReference type="SUPFAM" id="SSF46689">
    <property type="entry name" value="Homeodomain-like"/>
    <property type="match status" value="1"/>
</dbReference>
<dbReference type="EMBL" id="QZWZ01000078">
    <property type="protein sequence ID" value="RJT24070.1"/>
    <property type="molecule type" value="Genomic_DNA"/>
</dbReference>
<dbReference type="Pfam" id="PF04255">
    <property type="entry name" value="DUF433"/>
    <property type="match status" value="1"/>
</dbReference>
<dbReference type="AlphaFoldDB" id="A0A3A5K0Q6"/>
<comment type="caution">
    <text evidence="1">The sequence shown here is derived from an EMBL/GenBank/DDBJ whole genome shotgun (WGS) entry which is preliminary data.</text>
</comment>
<proteinExistence type="predicted"/>
<dbReference type="OrthoDB" id="200074at2"/>
<accession>A0A3A5K0Q6</accession>